<proteinExistence type="predicted"/>
<reference evidence="1" key="1">
    <citation type="journal article" date="2014" name="Front. Microbiol.">
        <title>High frequency of phylogenetically diverse reductive dehalogenase-homologous genes in deep subseafloor sedimentary metagenomes.</title>
        <authorList>
            <person name="Kawai M."/>
            <person name="Futagami T."/>
            <person name="Toyoda A."/>
            <person name="Takaki Y."/>
            <person name="Nishi S."/>
            <person name="Hori S."/>
            <person name="Arai W."/>
            <person name="Tsubouchi T."/>
            <person name="Morono Y."/>
            <person name="Uchiyama I."/>
            <person name="Ito T."/>
            <person name="Fujiyama A."/>
            <person name="Inagaki F."/>
            <person name="Takami H."/>
        </authorList>
    </citation>
    <scope>NUCLEOTIDE SEQUENCE</scope>
    <source>
        <strain evidence="1">Expedition CK06-06</strain>
    </source>
</reference>
<comment type="caution">
    <text evidence="1">The sequence shown here is derived from an EMBL/GenBank/DDBJ whole genome shotgun (WGS) entry which is preliminary data.</text>
</comment>
<dbReference type="SUPFAM" id="SSF102114">
    <property type="entry name" value="Radical SAM enzymes"/>
    <property type="match status" value="1"/>
</dbReference>
<gene>
    <name evidence="1" type="ORF">S03H2_30388</name>
</gene>
<accession>X1HFM7</accession>
<sequence>MRKGIRIEEVERILSNIVWAGMNANVYMIVGFPTETEAEALYSFSKVKEFVDKGLIRSC</sequence>
<dbReference type="AlphaFoldDB" id="X1HFM7"/>
<dbReference type="InterPro" id="IPR058240">
    <property type="entry name" value="rSAM_sf"/>
</dbReference>
<evidence type="ECO:0008006" key="2">
    <source>
        <dbReference type="Google" id="ProtNLM"/>
    </source>
</evidence>
<evidence type="ECO:0000313" key="1">
    <source>
        <dbReference type="EMBL" id="GAH55870.1"/>
    </source>
</evidence>
<organism evidence="1">
    <name type="scientific">marine sediment metagenome</name>
    <dbReference type="NCBI Taxonomy" id="412755"/>
    <lineage>
        <taxon>unclassified sequences</taxon>
        <taxon>metagenomes</taxon>
        <taxon>ecological metagenomes</taxon>
    </lineage>
</organism>
<protein>
    <recommendedName>
        <fullName evidence="2">Radical SAM core domain-containing protein</fullName>
    </recommendedName>
</protein>
<name>X1HFM7_9ZZZZ</name>
<dbReference type="Gene3D" id="3.30.750.200">
    <property type="match status" value="1"/>
</dbReference>
<dbReference type="EMBL" id="BARU01018388">
    <property type="protein sequence ID" value="GAH55870.1"/>
    <property type="molecule type" value="Genomic_DNA"/>
</dbReference>
<feature type="non-terminal residue" evidence="1">
    <location>
        <position position="59"/>
    </location>
</feature>